<dbReference type="KEGG" id="chya:V22_35830"/>
<gene>
    <name evidence="1" type="ORF">V22_35830</name>
</gene>
<evidence type="ECO:0000313" key="1">
    <source>
        <dbReference type="EMBL" id="QDT66317.1"/>
    </source>
</evidence>
<dbReference type="AlphaFoldDB" id="A0A517TD75"/>
<evidence type="ECO:0000313" key="2">
    <source>
        <dbReference type="Proteomes" id="UP000319976"/>
    </source>
</evidence>
<protein>
    <submittedName>
        <fullName evidence="1">Uncharacterized protein</fullName>
    </submittedName>
</protein>
<proteinExistence type="predicted"/>
<organism evidence="1 2">
    <name type="scientific">Calycomorphotria hydatis</name>
    <dbReference type="NCBI Taxonomy" id="2528027"/>
    <lineage>
        <taxon>Bacteria</taxon>
        <taxon>Pseudomonadati</taxon>
        <taxon>Planctomycetota</taxon>
        <taxon>Planctomycetia</taxon>
        <taxon>Planctomycetales</taxon>
        <taxon>Planctomycetaceae</taxon>
        <taxon>Calycomorphotria</taxon>
    </lineage>
</organism>
<accession>A0A517TD75</accession>
<dbReference type="EMBL" id="CP036316">
    <property type="protein sequence ID" value="QDT66317.1"/>
    <property type="molecule type" value="Genomic_DNA"/>
</dbReference>
<name>A0A517TD75_9PLAN</name>
<reference evidence="1 2" key="1">
    <citation type="submission" date="2019-02" db="EMBL/GenBank/DDBJ databases">
        <title>Deep-cultivation of Planctomycetes and their phenomic and genomic characterization uncovers novel biology.</title>
        <authorList>
            <person name="Wiegand S."/>
            <person name="Jogler M."/>
            <person name="Boedeker C."/>
            <person name="Pinto D."/>
            <person name="Vollmers J."/>
            <person name="Rivas-Marin E."/>
            <person name="Kohn T."/>
            <person name="Peeters S.H."/>
            <person name="Heuer A."/>
            <person name="Rast P."/>
            <person name="Oberbeckmann S."/>
            <person name="Bunk B."/>
            <person name="Jeske O."/>
            <person name="Meyerdierks A."/>
            <person name="Storesund J.E."/>
            <person name="Kallscheuer N."/>
            <person name="Luecker S."/>
            <person name="Lage O.M."/>
            <person name="Pohl T."/>
            <person name="Merkel B.J."/>
            <person name="Hornburger P."/>
            <person name="Mueller R.-W."/>
            <person name="Bruemmer F."/>
            <person name="Labrenz M."/>
            <person name="Spormann A.M."/>
            <person name="Op den Camp H."/>
            <person name="Overmann J."/>
            <person name="Amann R."/>
            <person name="Jetten M.S.M."/>
            <person name="Mascher T."/>
            <person name="Medema M.H."/>
            <person name="Devos D.P."/>
            <person name="Kaster A.-K."/>
            <person name="Ovreas L."/>
            <person name="Rohde M."/>
            <person name="Galperin M.Y."/>
            <person name="Jogler C."/>
        </authorList>
    </citation>
    <scope>NUCLEOTIDE SEQUENCE [LARGE SCALE GENOMIC DNA]</scope>
    <source>
        <strain evidence="1 2">V22</strain>
    </source>
</reference>
<dbReference type="Proteomes" id="UP000319976">
    <property type="component" value="Chromosome"/>
</dbReference>
<sequence>MKQKSDNSDLTEAAVQLAEILAKLIAKQINDLHKGSMTN</sequence>
<keyword evidence="2" id="KW-1185">Reference proteome</keyword>